<dbReference type="RefSeq" id="XP_005774203.1">
    <property type="nucleotide sequence ID" value="XM_005774146.1"/>
</dbReference>
<dbReference type="KEGG" id="ehx:EMIHUDRAFT_101602"/>
<dbReference type="HOGENOM" id="CLU_722462_0_0_1"/>
<dbReference type="GeneID" id="17267281"/>
<protein>
    <submittedName>
        <fullName evidence="3">Uncharacterized protein</fullName>
    </submittedName>
</protein>
<reference evidence="3" key="2">
    <citation type="submission" date="2024-10" db="UniProtKB">
        <authorList>
            <consortium name="EnsemblProtists"/>
        </authorList>
    </citation>
    <scope>IDENTIFICATION</scope>
</reference>
<proteinExistence type="predicted"/>
<accession>A0A0D3JE39</accession>
<dbReference type="AlphaFoldDB" id="A0A0D3JE39"/>
<feature type="region of interest" description="Disordered" evidence="1">
    <location>
        <begin position="156"/>
        <end position="274"/>
    </location>
</feature>
<dbReference type="EnsemblProtists" id="EOD21774">
    <property type="protein sequence ID" value="EOD21774"/>
    <property type="gene ID" value="EMIHUDRAFT_101602"/>
</dbReference>
<evidence type="ECO:0000313" key="4">
    <source>
        <dbReference type="Proteomes" id="UP000013827"/>
    </source>
</evidence>
<feature type="signal peptide" evidence="2">
    <location>
        <begin position="1"/>
        <end position="18"/>
    </location>
</feature>
<keyword evidence="4" id="KW-1185">Reference proteome</keyword>
<feature type="chain" id="PRO_5044291403" evidence="2">
    <location>
        <begin position="19"/>
        <end position="383"/>
    </location>
</feature>
<keyword evidence="2" id="KW-0732">Signal</keyword>
<evidence type="ECO:0000256" key="2">
    <source>
        <dbReference type="SAM" id="SignalP"/>
    </source>
</evidence>
<name>A0A0D3JE39_EMIH1</name>
<evidence type="ECO:0000313" key="3">
    <source>
        <dbReference type="EnsemblProtists" id="EOD21774"/>
    </source>
</evidence>
<sequence>MFAFAWLVAPCYTALLRGAPNGRRGCGLPPCMQSHEPVHDAMFRPAKVAPAGIQHMADKICLVSTDAADAAPYLGIYRKGVFGHSGKNKYQRHGYYEQVGDPNKIVWWDGEGGVWTVGWRTVGGRHYAVGTLCVEDASAEGEEEAWEGEGRVFLLGPTRREGERPWKATPTRARRERSGSPDGYGGGRKALGPHELVSSGTSANSVAPWGAQDRHPSGRAAAAAEAEAAAEGEAEAEAAAGAEAEAAAEATAGAAEEAEAAVSDSRRSRDRPRVRLQQIEERAARATAAAAAARSGGGGEAAAPEEAAAEALGRCDALESALKSTLRVYEAAVRRSEEAAEAAEAAREAFGVAAAEEEAAEAAVCEALAGLEPQGGEPPRGTE</sequence>
<feature type="compositionally biased region" description="Low complexity" evidence="1">
    <location>
        <begin position="237"/>
        <end position="263"/>
    </location>
</feature>
<dbReference type="PaxDb" id="2903-EOD21774"/>
<organism evidence="3 4">
    <name type="scientific">Emiliania huxleyi (strain CCMP1516)</name>
    <dbReference type="NCBI Taxonomy" id="280463"/>
    <lineage>
        <taxon>Eukaryota</taxon>
        <taxon>Haptista</taxon>
        <taxon>Haptophyta</taxon>
        <taxon>Prymnesiophyceae</taxon>
        <taxon>Isochrysidales</taxon>
        <taxon>Noelaerhabdaceae</taxon>
        <taxon>Emiliania</taxon>
    </lineage>
</organism>
<reference evidence="4" key="1">
    <citation type="journal article" date="2013" name="Nature">
        <title>Pan genome of the phytoplankton Emiliania underpins its global distribution.</title>
        <authorList>
            <person name="Read B.A."/>
            <person name="Kegel J."/>
            <person name="Klute M.J."/>
            <person name="Kuo A."/>
            <person name="Lefebvre S.C."/>
            <person name="Maumus F."/>
            <person name="Mayer C."/>
            <person name="Miller J."/>
            <person name="Monier A."/>
            <person name="Salamov A."/>
            <person name="Young J."/>
            <person name="Aguilar M."/>
            <person name="Claverie J.M."/>
            <person name="Frickenhaus S."/>
            <person name="Gonzalez K."/>
            <person name="Herman E.K."/>
            <person name="Lin Y.C."/>
            <person name="Napier J."/>
            <person name="Ogata H."/>
            <person name="Sarno A.F."/>
            <person name="Shmutz J."/>
            <person name="Schroeder D."/>
            <person name="de Vargas C."/>
            <person name="Verret F."/>
            <person name="von Dassow P."/>
            <person name="Valentin K."/>
            <person name="Van de Peer Y."/>
            <person name="Wheeler G."/>
            <person name="Dacks J.B."/>
            <person name="Delwiche C.F."/>
            <person name="Dyhrman S.T."/>
            <person name="Glockner G."/>
            <person name="John U."/>
            <person name="Richards T."/>
            <person name="Worden A.Z."/>
            <person name="Zhang X."/>
            <person name="Grigoriev I.V."/>
            <person name="Allen A.E."/>
            <person name="Bidle K."/>
            <person name="Borodovsky M."/>
            <person name="Bowler C."/>
            <person name="Brownlee C."/>
            <person name="Cock J.M."/>
            <person name="Elias M."/>
            <person name="Gladyshev V.N."/>
            <person name="Groth M."/>
            <person name="Guda C."/>
            <person name="Hadaegh A."/>
            <person name="Iglesias-Rodriguez M.D."/>
            <person name="Jenkins J."/>
            <person name="Jones B.M."/>
            <person name="Lawson T."/>
            <person name="Leese F."/>
            <person name="Lindquist E."/>
            <person name="Lobanov A."/>
            <person name="Lomsadze A."/>
            <person name="Malik S.B."/>
            <person name="Marsh M.E."/>
            <person name="Mackinder L."/>
            <person name="Mock T."/>
            <person name="Mueller-Roeber B."/>
            <person name="Pagarete A."/>
            <person name="Parker M."/>
            <person name="Probert I."/>
            <person name="Quesneville H."/>
            <person name="Raines C."/>
            <person name="Rensing S.A."/>
            <person name="Riano-Pachon D.M."/>
            <person name="Richier S."/>
            <person name="Rokitta S."/>
            <person name="Shiraiwa Y."/>
            <person name="Soanes D.M."/>
            <person name="van der Giezen M."/>
            <person name="Wahlund T.M."/>
            <person name="Williams B."/>
            <person name="Wilson W."/>
            <person name="Wolfe G."/>
            <person name="Wurch L.L."/>
        </authorList>
    </citation>
    <scope>NUCLEOTIDE SEQUENCE</scope>
</reference>
<feature type="compositionally biased region" description="Basic and acidic residues" evidence="1">
    <location>
        <begin position="264"/>
        <end position="274"/>
    </location>
</feature>
<evidence type="ECO:0000256" key="1">
    <source>
        <dbReference type="SAM" id="MobiDB-lite"/>
    </source>
</evidence>
<dbReference type="Proteomes" id="UP000013827">
    <property type="component" value="Unassembled WGS sequence"/>
</dbReference>